<name>A0A090LBB5_STRRB</name>
<dbReference type="InterPro" id="IPR000276">
    <property type="entry name" value="GPCR_Rhodpsn"/>
</dbReference>
<evidence type="ECO:0000259" key="12">
    <source>
        <dbReference type="PROSITE" id="PS50262"/>
    </source>
</evidence>
<dbReference type="PROSITE" id="PS00237">
    <property type="entry name" value="G_PROTEIN_RECEP_F1_1"/>
    <property type="match status" value="1"/>
</dbReference>
<evidence type="ECO:0000256" key="11">
    <source>
        <dbReference type="SAM" id="Phobius"/>
    </source>
</evidence>
<accession>A0A090LBB5</accession>
<keyword evidence="5 9" id="KW-0297">G-protein coupled receptor</keyword>
<dbReference type="PROSITE" id="PS50262">
    <property type="entry name" value="G_PROTEIN_RECEP_F1_2"/>
    <property type="match status" value="1"/>
</dbReference>
<dbReference type="PRINTS" id="PR00237">
    <property type="entry name" value="GPCRRHODOPSN"/>
</dbReference>
<feature type="transmembrane region" description="Helical" evidence="11">
    <location>
        <begin position="198"/>
        <end position="216"/>
    </location>
</feature>
<reference evidence="15" key="2">
    <citation type="submission" date="2020-12" db="UniProtKB">
        <authorList>
            <consortium name="WormBaseParasite"/>
        </authorList>
    </citation>
    <scope>IDENTIFICATION</scope>
</reference>
<feature type="transmembrane region" description="Helical" evidence="11">
    <location>
        <begin position="146"/>
        <end position="168"/>
    </location>
</feature>
<evidence type="ECO:0000256" key="9">
    <source>
        <dbReference type="RuleBase" id="RU000688"/>
    </source>
</evidence>
<dbReference type="STRING" id="34506.A0A090LBB5"/>
<dbReference type="OMA" id="NSSKCFR"/>
<dbReference type="Pfam" id="PF00001">
    <property type="entry name" value="7tm_1"/>
    <property type="match status" value="2"/>
</dbReference>
<dbReference type="PANTHER" id="PTHR24247:SF191">
    <property type="entry name" value="MUSCARINIC ACETYLCHOLINE RECEPTOR, B-TYPE, ISOFORM A"/>
    <property type="match status" value="1"/>
</dbReference>
<evidence type="ECO:0000256" key="10">
    <source>
        <dbReference type="SAM" id="MobiDB-lite"/>
    </source>
</evidence>
<dbReference type="RefSeq" id="XP_024506266.1">
    <property type="nucleotide sequence ID" value="XM_024652717.1"/>
</dbReference>
<dbReference type="PANTHER" id="PTHR24247">
    <property type="entry name" value="5-HYDROXYTRYPTAMINE RECEPTOR"/>
    <property type="match status" value="1"/>
</dbReference>
<sequence length="804" mass="91238">MIFNDSSVLVENYVITTPGPPVSFGIGSILLIIFMGFLSVITVLGNLVVLLSYYLEKNIRQPSNYFIFSLAVSDLIIGLEGFPVFTYVVLNNNHWHYGEFLCYLWLSVDYSVCLASIYTVLGITIDRFCSVKYPAIYRNWRTPKKMLLIITAIWMIPSVLFTASTFGYETFTGHKRPPDSTDCIVPFMTDPYVNMTMYISYYWSTLVIMLILYYGIYRAAKKLAVKNEQRQGRIALVAEMKKNCHMKPADVSTTIPAFSETGFSNSILDSQPDTSDSTYSRSHTLYSVNAACQQPPQLNNSLPCNLSSTKNNSYNGSLVLLTNIDIQKKEDEKYVNENNDIITIHKQNNKDAKIVNSNSSDSGISSANLPPKLNKNNEMLRNNSLRFHDSPIIETAIEIASIQPIFNETDTYTVIDIQSKSTIKNQDNEINDTSILKSFSILEDQIPFIDDDTKSLNSRGASRRKINRLSIRHISPATSTFSLSFFSITSPPPPPTDNCLTQDEKSSMKINNEENITTITTTSNLLSKNDEDDEDDDKKITKYLEIDKTSSNIYSLNEESNKLEDQNNNDTVHMGVSSNNGLNEKKSVKTASFLRSKLHRGSTRRLKKSSTRVKARSASALLNEVCDRYDKEKNSGVISHYLDDEEKNFRKPLISLNQRKFYKISLERSNFTSTAANSLTRFLRLIRRPQISKLNSIGIGKSCNKKNSGNINASRSENRARKALRTITVILGTFVVLWTPFYILATIYGFCASCINSPTFNLLYSMSYYFCYCNSPLNPFCYAMANLQFKKTFKRILRFDFRRT</sequence>
<dbReference type="OrthoDB" id="10071887at2759"/>
<evidence type="ECO:0000256" key="6">
    <source>
        <dbReference type="ARBA" id="ARBA00023136"/>
    </source>
</evidence>
<keyword evidence="2" id="KW-1003">Cell membrane</keyword>
<dbReference type="GO" id="GO:0007197">
    <property type="term" value="P:adenylate cyclase-inhibiting G protein-coupled acetylcholine receptor signaling pathway"/>
    <property type="evidence" value="ECO:0007669"/>
    <property type="project" value="TreeGrafter"/>
</dbReference>
<dbReference type="GO" id="GO:0007187">
    <property type="term" value="P:G protein-coupled receptor signaling pathway, coupled to cyclic nucleotide second messenger"/>
    <property type="evidence" value="ECO:0007669"/>
    <property type="project" value="TreeGrafter"/>
</dbReference>
<dbReference type="AlphaFoldDB" id="A0A090LBB5"/>
<feature type="transmembrane region" description="Helical" evidence="11">
    <location>
        <begin position="102"/>
        <end position="125"/>
    </location>
</feature>
<dbReference type="SMART" id="SM01381">
    <property type="entry name" value="7TM_GPCR_Srsx"/>
    <property type="match status" value="1"/>
</dbReference>
<evidence type="ECO:0000313" key="14">
    <source>
        <dbReference type="Proteomes" id="UP000035682"/>
    </source>
</evidence>
<dbReference type="InterPro" id="IPR017452">
    <property type="entry name" value="GPCR_Rhodpsn_7TM"/>
</dbReference>
<evidence type="ECO:0000256" key="3">
    <source>
        <dbReference type="ARBA" id="ARBA00022692"/>
    </source>
</evidence>
<feature type="transmembrane region" description="Helical" evidence="11">
    <location>
        <begin position="727"/>
        <end position="750"/>
    </location>
</feature>
<dbReference type="GO" id="GO:0004993">
    <property type="term" value="F:G protein-coupled serotonin receptor activity"/>
    <property type="evidence" value="ECO:0007669"/>
    <property type="project" value="TreeGrafter"/>
</dbReference>
<dbReference type="WormBase" id="SRAE_2000173100">
    <property type="protein sequence ID" value="SRP02416"/>
    <property type="gene ID" value="WBGene00261937"/>
</dbReference>
<dbReference type="GO" id="GO:0005886">
    <property type="term" value="C:plasma membrane"/>
    <property type="evidence" value="ECO:0007669"/>
    <property type="project" value="UniProtKB-SubCell"/>
</dbReference>
<dbReference type="EMBL" id="LN609529">
    <property type="protein sequence ID" value="CEF67066.1"/>
    <property type="molecule type" value="Genomic_DNA"/>
</dbReference>
<keyword evidence="4 11" id="KW-1133">Transmembrane helix</keyword>
<feature type="region of interest" description="Disordered" evidence="10">
    <location>
        <begin position="353"/>
        <end position="373"/>
    </location>
</feature>
<feature type="transmembrane region" description="Helical" evidence="11">
    <location>
        <begin position="29"/>
        <end position="53"/>
    </location>
</feature>
<feature type="compositionally biased region" description="Low complexity" evidence="10">
    <location>
        <begin position="356"/>
        <end position="368"/>
    </location>
</feature>
<evidence type="ECO:0000256" key="7">
    <source>
        <dbReference type="ARBA" id="ARBA00023170"/>
    </source>
</evidence>
<feature type="domain" description="G-protein coupled receptors family 1 profile" evidence="12">
    <location>
        <begin position="45"/>
        <end position="782"/>
    </location>
</feature>
<evidence type="ECO:0000256" key="4">
    <source>
        <dbReference type="ARBA" id="ARBA00022989"/>
    </source>
</evidence>
<comment type="similarity">
    <text evidence="9">Belongs to the G-protein coupled receptor 1 family.</text>
</comment>
<feature type="transmembrane region" description="Helical" evidence="11">
    <location>
        <begin position="65"/>
        <end position="90"/>
    </location>
</feature>
<protein>
    <submittedName>
        <fullName evidence="13">G protein-coupled receptor, rhodopsin-like family and GPCR, rhodopsin-like, 7TM domain-containing protein</fullName>
    </submittedName>
</protein>
<reference evidence="13 14" key="1">
    <citation type="submission" date="2014-09" db="EMBL/GenBank/DDBJ databases">
        <authorList>
            <person name="Martin A.A."/>
        </authorList>
    </citation>
    <scope>NUCLEOTIDE SEQUENCE</scope>
    <source>
        <strain evidence="14">ED321</strain>
        <strain evidence="13">ED321 Heterogonic</strain>
    </source>
</reference>
<evidence type="ECO:0000256" key="5">
    <source>
        <dbReference type="ARBA" id="ARBA00023040"/>
    </source>
</evidence>
<dbReference type="WBParaSite" id="SRAE_2000173100.1">
    <property type="protein sequence ID" value="SRAE_2000173100.1"/>
    <property type="gene ID" value="WBGene00261937"/>
</dbReference>
<dbReference type="GO" id="GO:0016907">
    <property type="term" value="F:G protein-coupled acetylcholine receptor activity"/>
    <property type="evidence" value="ECO:0007669"/>
    <property type="project" value="EnsemblMetazoa"/>
</dbReference>
<keyword evidence="3 9" id="KW-0812">Transmembrane</keyword>
<dbReference type="Gene3D" id="1.20.1070.10">
    <property type="entry name" value="Rhodopsin 7-helix transmembrane proteins"/>
    <property type="match status" value="2"/>
</dbReference>
<evidence type="ECO:0000313" key="16">
    <source>
        <dbReference type="WormBase" id="SRAE_2000173100"/>
    </source>
</evidence>
<dbReference type="GO" id="GO:0045202">
    <property type="term" value="C:synapse"/>
    <property type="evidence" value="ECO:0007669"/>
    <property type="project" value="TreeGrafter"/>
</dbReference>
<evidence type="ECO:0000256" key="1">
    <source>
        <dbReference type="ARBA" id="ARBA00004651"/>
    </source>
</evidence>
<dbReference type="SUPFAM" id="SSF81321">
    <property type="entry name" value="Family A G protein-coupled receptor-like"/>
    <property type="match status" value="1"/>
</dbReference>
<dbReference type="GO" id="GO:0030425">
    <property type="term" value="C:dendrite"/>
    <property type="evidence" value="ECO:0007669"/>
    <property type="project" value="TreeGrafter"/>
</dbReference>
<evidence type="ECO:0000256" key="8">
    <source>
        <dbReference type="ARBA" id="ARBA00023224"/>
    </source>
</evidence>
<dbReference type="Proteomes" id="UP000035682">
    <property type="component" value="Unplaced"/>
</dbReference>
<keyword evidence="7 9" id="KW-0675">Receptor</keyword>
<evidence type="ECO:0000313" key="15">
    <source>
        <dbReference type="WBParaSite" id="SRAE_2000173100.1"/>
    </source>
</evidence>
<evidence type="ECO:0000256" key="2">
    <source>
        <dbReference type="ARBA" id="ARBA00022475"/>
    </source>
</evidence>
<proteinExistence type="inferred from homology"/>
<keyword evidence="8 9" id="KW-0807">Transducer</keyword>
<keyword evidence="14" id="KW-1185">Reference proteome</keyword>
<dbReference type="CTD" id="36379431"/>
<keyword evidence="6 11" id="KW-0472">Membrane</keyword>
<gene>
    <name evidence="13 15 16" type="ORF">SRAE_2000173100</name>
</gene>
<evidence type="ECO:0000313" key="13">
    <source>
        <dbReference type="EMBL" id="CEF67066.1"/>
    </source>
</evidence>
<organism evidence="13">
    <name type="scientific">Strongyloides ratti</name>
    <name type="common">Parasitic roundworm</name>
    <dbReference type="NCBI Taxonomy" id="34506"/>
    <lineage>
        <taxon>Eukaryota</taxon>
        <taxon>Metazoa</taxon>
        <taxon>Ecdysozoa</taxon>
        <taxon>Nematoda</taxon>
        <taxon>Chromadorea</taxon>
        <taxon>Rhabditida</taxon>
        <taxon>Tylenchina</taxon>
        <taxon>Panagrolaimomorpha</taxon>
        <taxon>Strongyloidoidea</taxon>
        <taxon>Strongyloididae</taxon>
        <taxon>Strongyloides</taxon>
    </lineage>
</organism>
<dbReference type="GeneID" id="36379431"/>
<comment type="subcellular location">
    <subcellularLocation>
        <location evidence="1">Cell membrane</location>
        <topology evidence="1">Multi-pass membrane protein</topology>
    </subcellularLocation>
</comment>